<evidence type="ECO:0000313" key="11">
    <source>
        <dbReference type="EMBL" id="NMH60576.1"/>
    </source>
</evidence>
<dbReference type="CDD" id="cd06171">
    <property type="entry name" value="Sigma70_r4"/>
    <property type="match status" value="1"/>
</dbReference>
<evidence type="ECO:0000259" key="10">
    <source>
        <dbReference type="PROSITE" id="PS00716"/>
    </source>
</evidence>
<dbReference type="PRINTS" id="PR00046">
    <property type="entry name" value="SIGMA70FCT"/>
</dbReference>
<comment type="caution">
    <text evidence="11">The sequence shown here is derived from an EMBL/GenBank/DDBJ whole genome shotgun (WGS) entry which is preliminary data.</text>
</comment>
<evidence type="ECO:0000256" key="5">
    <source>
        <dbReference type="ARBA" id="ARBA00023082"/>
    </source>
</evidence>
<dbReference type="InterPro" id="IPR000943">
    <property type="entry name" value="RNA_pol_sigma70"/>
</dbReference>
<comment type="function">
    <text evidence="8">Sigma factors are initiation factors that promote the attachment of RNA polymerase to specific initiation sites and are then released.</text>
</comment>
<name>A0ABX1R511_9ALTE</name>
<organism evidence="11 12">
    <name type="scientific">Alteromonas ponticola</name>
    <dbReference type="NCBI Taxonomy" id="2720613"/>
    <lineage>
        <taxon>Bacteria</taxon>
        <taxon>Pseudomonadati</taxon>
        <taxon>Pseudomonadota</taxon>
        <taxon>Gammaproteobacteria</taxon>
        <taxon>Alteromonadales</taxon>
        <taxon>Alteromonadaceae</taxon>
        <taxon>Alteromonas/Salinimonas group</taxon>
        <taxon>Alteromonas</taxon>
    </lineage>
</organism>
<dbReference type="Pfam" id="PF04542">
    <property type="entry name" value="Sigma70_r2"/>
    <property type="match status" value="1"/>
</dbReference>
<sequence length="296" mass="34364">MNSLVTKSFINPASHGNFQSYITHIYSIPFLSAEKEKALFTRYHEKNDMQAVKEIILSHLRFVYTIAKGYQGYGLPLEDMVQEGNIGLMKSVKKFDLSFECRLATYAVHFIKAEIHEYILNNWKLVKIATSKAKRKLFFNLRKFKQSWNWLTNDEATTIAQELKVDKSTVLEMESRLHSSDHYLGDQCNDDDDDSYLLHKAAAVALEDMRFAPSLHFERENLMIHQTRLLHTALRELDSRSQEIIRQRYLVDSDQQATLQELGERFGISAERVRQLETQALKKLKANVDAEVMLQA</sequence>
<dbReference type="InterPro" id="IPR007630">
    <property type="entry name" value="RNA_pol_sigma70_r4"/>
</dbReference>
<dbReference type="PANTHER" id="PTHR30376">
    <property type="entry name" value="SIGMA FACTOR RPOH HEAT SHOCK RELATED"/>
    <property type="match status" value="1"/>
</dbReference>
<dbReference type="NCBIfam" id="NF005143">
    <property type="entry name" value="PRK06596.1"/>
    <property type="match status" value="1"/>
</dbReference>
<dbReference type="PROSITE" id="PS00715">
    <property type="entry name" value="SIGMA70_1"/>
    <property type="match status" value="1"/>
</dbReference>
<dbReference type="InterPro" id="IPR013325">
    <property type="entry name" value="RNA_pol_sigma_r2"/>
</dbReference>
<dbReference type="Pfam" id="PF04545">
    <property type="entry name" value="Sigma70_r4"/>
    <property type="match status" value="1"/>
</dbReference>
<dbReference type="RefSeq" id="WP_169211120.1">
    <property type="nucleotide sequence ID" value="NZ_JAATNW010000005.1"/>
</dbReference>
<evidence type="ECO:0000313" key="12">
    <source>
        <dbReference type="Proteomes" id="UP000709336"/>
    </source>
</evidence>
<feature type="domain" description="RNA polymerase sigma-70" evidence="10">
    <location>
        <begin position="258"/>
        <end position="284"/>
    </location>
</feature>
<evidence type="ECO:0000256" key="2">
    <source>
        <dbReference type="ARBA" id="ARBA00022490"/>
    </source>
</evidence>
<dbReference type="InterPro" id="IPR007627">
    <property type="entry name" value="RNA_pol_sigma70_r2"/>
</dbReference>
<dbReference type="NCBIfam" id="TIGR02392">
    <property type="entry name" value="rpoH_proteo"/>
    <property type="match status" value="1"/>
</dbReference>
<keyword evidence="3 8" id="KW-0805">Transcription regulation</keyword>
<dbReference type="InterPro" id="IPR014284">
    <property type="entry name" value="RNA_pol_sigma-70_dom"/>
</dbReference>
<proteinExistence type="inferred from homology"/>
<dbReference type="PANTHER" id="PTHR30376:SF3">
    <property type="entry name" value="RNA POLYMERASE SIGMA FACTOR RPOH"/>
    <property type="match status" value="1"/>
</dbReference>
<evidence type="ECO:0000256" key="1">
    <source>
        <dbReference type="ARBA" id="ARBA00007788"/>
    </source>
</evidence>
<evidence type="ECO:0000256" key="7">
    <source>
        <dbReference type="ARBA" id="ARBA00023163"/>
    </source>
</evidence>
<dbReference type="SUPFAM" id="SSF88946">
    <property type="entry name" value="Sigma2 domain of RNA polymerase sigma factors"/>
    <property type="match status" value="1"/>
</dbReference>
<keyword evidence="4" id="KW-0346">Stress response</keyword>
<dbReference type="InterPro" id="IPR013324">
    <property type="entry name" value="RNA_pol_sigma_r3/r4-like"/>
</dbReference>
<protein>
    <recommendedName>
        <fullName evidence="8">RNA polymerase sigma factor</fullName>
    </recommendedName>
</protein>
<keyword evidence="5 8" id="KW-0731">Sigma factor</keyword>
<dbReference type="InterPro" id="IPR050813">
    <property type="entry name" value="Sigma-70_Factor"/>
</dbReference>
<keyword evidence="7 8" id="KW-0804">Transcription</keyword>
<keyword evidence="12" id="KW-1185">Reference proteome</keyword>
<evidence type="ECO:0000256" key="6">
    <source>
        <dbReference type="ARBA" id="ARBA00023125"/>
    </source>
</evidence>
<dbReference type="Gene3D" id="1.10.10.10">
    <property type="entry name" value="Winged helix-like DNA-binding domain superfamily/Winged helix DNA-binding domain"/>
    <property type="match status" value="1"/>
</dbReference>
<dbReference type="EMBL" id="JAATNW010000005">
    <property type="protein sequence ID" value="NMH60576.1"/>
    <property type="molecule type" value="Genomic_DNA"/>
</dbReference>
<evidence type="ECO:0000256" key="8">
    <source>
        <dbReference type="RuleBase" id="RU362124"/>
    </source>
</evidence>
<dbReference type="PROSITE" id="PS00716">
    <property type="entry name" value="SIGMA70_2"/>
    <property type="match status" value="1"/>
</dbReference>
<keyword evidence="2" id="KW-0963">Cytoplasm</keyword>
<evidence type="ECO:0000256" key="4">
    <source>
        <dbReference type="ARBA" id="ARBA00023016"/>
    </source>
</evidence>
<evidence type="ECO:0000256" key="3">
    <source>
        <dbReference type="ARBA" id="ARBA00023015"/>
    </source>
</evidence>
<dbReference type="InterPro" id="IPR012759">
    <property type="entry name" value="RNA_pol_sigma_RpoH_proteobac"/>
</dbReference>
<feature type="domain" description="RNA polymerase sigma-70" evidence="9">
    <location>
        <begin position="79"/>
        <end position="92"/>
    </location>
</feature>
<reference evidence="11 12" key="1">
    <citation type="submission" date="2020-03" db="EMBL/GenBank/DDBJ databases">
        <title>Alteromonas ponticola sp. nov., isolated from seawater.</title>
        <authorList>
            <person name="Yoon J.-H."/>
            <person name="Kim Y.-O."/>
        </authorList>
    </citation>
    <scope>NUCLEOTIDE SEQUENCE [LARGE SCALE GENOMIC DNA]</scope>
    <source>
        <strain evidence="11 12">MYP5</strain>
    </source>
</reference>
<evidence type="ECO:0000259" key="9">
    <source>
        <dbReference type="PROSITE" id="PS00715"/>
    </source>
</evidence>
<dbReference type="SUPFAM" id="SSF88659">
    <property type="entry name" value="Sigma3 and sigma4 domains of RNA polymerase sigma factors"/>
    <property type="match status" value="1"/>
</dbReference>
<accession>A0ABX1R511</accession>
<dbReference type="InterPro" id="IPR036388">
    <property type="entry name" value="WH-like_DNA-bd_sf"/>
</dbReference>
<keyword evidence="6 8" id="KW-0238">DNA-binding</keyword>
<comment type="similarity">
    <text evidence="1 8">Belongs to the sigma-70 factor family.</text>
</comment>
<dbReference type="Gene3D" id="1.20.120.1810">
    <property type="match status" value="1"/>
</dbReference>
<dbReference type="NCBIfam" id="TIGR02937">
    <property type="entry name" value="sigma70-ECF"/>
    <property type="match status" value="1"/>
</dbReference>
<dbReference type="Proteomes" id="UP000709336">
    <property type="component" value="Unassembled WGS sequence"/>
</dbReference>
<gene>
    <name evidence="11" type="primary">rpoH</name>
    <name evidence="11" type="ORF">HCJ96_11130</name>
</gene>